<evidence type="ECO:0000259" key="2">
    <source>
        <dbReference type="SMART" id="SM00829"/>
    </source>
</evidence>
<comment type="caution">
    <text evidence="3">The sequence shown here is derived from an EMBL/GenBank/DDBJ whole genome shotgun (WGS) entry which is preliminary data.</text>
</comment>
<dbReference type="PANTHER" id="PTHR43482:SF1">
    <property type="entry name" value="PROTEIN AST1-RELATED"/>
    <property type="match status" value="1"/>
</dbReference>
<dbReference type="Pfam" id="PF13602">
    <property type="entry name" value="ADH_zinc_N_2"/>
    <property type="match status" value="1"/>
</dbReference>
<dbReference type="InterPro" id="IPR036291">
    <property type="entry name" value="NAD(P)-bd_dom_sf"/>
</dbReference>
<dbReference type="Gene3D" id="3.40.50.720">
    <property type="entry name" value="NAD(P)-binding Rossmann-like Domain"/>
    <property type="match status" value="1"/>
</dbReference>
<keyword evidence="4" id="KW-1185">Reference proteome</keyword>
<dbReference type="PANTHER" id="PTHR43482">
    <property type="entry name" value="PROTEIN AST1-RELATED"/>
    <property type="match status" value="1"/>
</dbReference>
<proteinExistence type="inferred from homology"/>
<keyword evidence="1" id="KW-0479">Metal-binding</keyword>
<dbReference type="InterPro" id="IPR052585">
    <property type="entry name" value="Lipid_raft_assoc_Zn_ADH"/>
</dbReference>
<dbReference type="InterPro" id="IPR014182">
    <property type="entry name" value="ADH_Zn_typ-1"/>
</dbReference>
<dbReference type="InterPro" id="IPR013154">
    <property type="entry name" value="ADH-like_N"/>
</dbReference>
<dbReference type="SMART" id="SM00829">
    <property type="entry name" value="PKS_ER"/>
    <property type="match status" value="1"/>
</dbReference>
<keyword evidence="1" id="KW-0560">Oxidoreductase</keyword>
<gene>
    <name evidence="3" type="ORF">FVW20_04295</name>
</gene>
<feature type="domain" description="Enoyl reductase (ER)" evidence="2">
    <location>
        <begin position="13"/>
        <end position="333"/>
    </location>
</feature>
<dbReference type="Proteomes" id="UP001194469">
    <property type="component" value="Unassembled WGS sequence"/>
</dbReference>
<protein>
    <recommendedName>
        <fullName evidence="1">Zinc-type alcohol dehydrogenase-like protein</fullName>
    </recommendedName>
</protein>
<dbReference type="CDD" id="cd08252">
    <property type="entry name" value="AL_MDR"/>
    <property type="match status" value="1"/>
</dbReference>
<dbReference type="SUPFAM" id="SSF50129">
    <property type="entry name" value="GroES-like"/>
    <property type="match status" value="1"/>
</dbReference>
<dbReference type="NCBIfam" id="TIGR02817">
    <property type="entry name" value="adh_fam_1"/>
    <property type="match status" value="1"/>
</dbReference>
<sequence length="335" mass="35112">MKTVIATGGLAVTDPDAFRDVDMPVPAPGDRDLLVRIDAVAVNPVDTKVFERLTPGTQRVLGWDASGVVQAVGTGISGFAPGQRVYYAGDLGRSGTNAEYQLVDARLAAPAPASLTPAQAAALPLTSLTAWEGLFDRLGFTPEAGANTGRTLLVIGGAGGVGSMLVQLGAWAGLTVIATAGRPESAGWCISLGAAHVIGRGDLPAELARIGIPEVDAIFCTTHMEQHWAAMASVIAPQGSICLIDDPSGPLDITLFKSKAVRFCWEFMFTRSMYATWDIGRQGLILARVARLVDEGTLRTTLGAEPLRGLSAATVRLAHQRQRNGDVVGKQVIAF</sequence>
<organism evidence="3 4">
    <name type="scientific">Nitratidesulfovibrio oxamicus</name>
    <dbReference type="NCBI Taxonomy" id="32016"/>
    <lineage>
        <taxon>Bacteria</taxon>
        <taxon>Pseudomonadati</taxon>
        <taxon>Thermodesulfobacteriota</taxon>
        <taxon>Desulfovibrionia</taxon>
        <taxon>Desulfovibrionales</taxon>
        <taxon>Desulfovibrionaceae</taxon>
        <taxon>Nitratidesulfovibrio</taxon>
    </lineage>
</organism>
<dbReference type="SUPFAM" id="SSF51735">
    <property type="entry name" value="NAD(P)-binding Rossmann-fold domains"/>
    <property type="match status" value="1"/>
</dbReference>
<keyword evidence="1" id="KW-0862">Zinc</keyword>
<dbReference type="InterPro" id="IPR011032">
    <property type="entry name" value="GroES-like_sf"/>
</dbReference>
<accession>A0ABS0J1I9</accession>
<evidence type="ECO:0000313" key="4">
    <source>
        <dbReference type="Proteomes" id="UP001194469"/>
    </source>
</evidence>
<dbReference type="RefSeq" id="WP_196608439.1">
    <property type="nucleotide sequence ID" value="NZ_VRYY01000093.1"/>
</dbReference>
<comment type="similarity">
    <text evidence="1">Belongs to the zinc-containing alcohol dehydrogenase family. Quinone oxidoreductase subfamily.</text>
</comment>
<name>A0ABS0J1I9_9BACT</name>
<evidence type="ECO:0000256" key="1">
    <source>
        <dbReference type="RuleBase" id="RU364000"/>
    </source>
</evidence>
<reference evidence="3 4" key="1">
    <citation type="submission" date="2019-08" db="EMBL/GenBank/DDBJ databases">
        <authorList>
            <person name="Luo N."/>
        </authorList>
    </citation>
    <scope>NUCLEOTIDE SEQUENCE [LARGE SCALE GENOMIC DNA]</scope>
    <source>
        <strain evidence="3 4">NCIMB 9442</strain>
    </source>
</reference>
<dbReference type="InterPro" id="IPR020843">
    <property type="entry name" value="ER"/>
</dbReference>
<evidence type="ECO:0000313" key="3">
    <source>
        <dbReference type="EMBL" id="MBG3876269.1"/>
    </source>
</evidence>
<dbReference type="EMBL" id="VRYY01000093">
    <property type="protein sequence ID" value="MBG3876269.1"/>
    <property type="molecule type" value="Genomic_DNA"/>
</dbReference>
<dbReference type="Gene3D" id="3.90.180.10">
    <property type="entry name" value="Medium-chain alcohol dehydrogenases, catalytic domain"/>
    <property type="match status" value="1"/>
</dbReference>
<dbReference type="Pfam" id="PF08240">
    <property type="entry name" value="ADH_N"/>
    <property type="match status" value="1"/>
</dbReference>